<reference evidence="6 7" key="1">
    <citation type="submission" date="2023-05" db="EMBL/GenBank/DDBJ databases">
        <title>Draft genome sequence of Streptomyces sp. B-S-A8 isolated from a cave soil in Thailand.</title>
        <authorList>
            <person name="Chamroensaksri N."/>
            <person name="Muangham S."/>
        </authorList>
    </citation>
    <scope>NUCLEOTIDE SEQUENCE [LARGE SCALE GENOMIC DNA]</scope>
    <source>
        <strain evidence="6 7">B-S-A8</strain>
    </source>
</reference>
<dbReference type="RefSeq" id="WP_282511117.1">
    <property type="nucleotide sequence ID" value="NZ_JASCIR010000003.1"/>
</dbReference>
<dbReference type="Pfam" id="PF00842">
    <property type="entry name" value="Ala_racemase_C"/>
    <property type="match status" value="1"/>
</dbReference>
<dbReference type="Gene3D" id="3.20.20.10">
    <property type="entry name" value="Alanine racemase"/>
    <property type="match status" value="1"/>
</dbReference>
<comment type="catalytic activity">
    <reaction evidence="4">
        <text>L-alanine = D-alanine</text>
        <dbReference type="Rhea" id="RHEA:20249"/>
        <dbReference type="ChEBI" id="CHEBI:57416"/>
        <dbReference type="ChEBI" id="CHEBI:57972"/>
        <dbReference type="EC" id="5.1.1.1"/>
    </reaction>
</comment>
<sequence>MNETLRVRAEIDLAALRANVRALRARAPRAAFMAVVKADAYGHGMLPCARAALDAGATWIGTATPQEALALRAAGIGLDEARVLCWLWTPGGPWREAIEADVEVSVSGLWALREAVDAAREARRTARVQLKADTGLGRGGCQPADWPELVEESLKAEAEGALRVTGIWSHYACADEPGHPSIAAQSTAFAQAVAYAEDAGLRPEVRHIANSPATLTLPDAHYDLVRPGIAMYGISPGPEIGAPEDFGLRPVMTLVASLALVKHVPEGHGVSYGHHYATPADTTLGLVPVGYGDGLPRHASGRAPVLVGGKIRTAAGRIAMDQFVVDLAGDEPAAGDEAVLFGPGDRGEPTAEDWAQAAGTIAYEIVTRIGSRVPRVYVNE</sequence>
<feature type="binding site" evidence="4">
    <location>
        <position position="138"/>
    </location>
    <ligand>
        <name>substrate</name>
    </ligand>
</feature>
<evidence type="ECO:0000313" key="6">
    <source>
        <dbReference type="EMBL" id="MDI3385726.1"/>
    </source>
</evidence>
<keyword evidence="3 4" id="KW-0413">Isomerase</keyword>
<feature type="active site" description="Proton acceptor; specific for L-alanine" evidence="4">
    <location>
        <position position="272"/>
    </location>
</feature>
<dbReference type="CDD" id="cd00430">
    <property type="entry name" value="PLPDE_III_AR"/>
    <property type="match status" value="1"/>
</dbReference>
<dbReference type="PRINTS" id="PR00992">
    <property type="entry name" value="ALARACEMASE"/>
</dbReference>
<name>A0ABT6RMR7_9ACTN</name>
<dbReference type="HAMAP" id="MF_01201">
    <property type="entry name" value="Ala_racemase"/>
    <property type="match status" value="1"/>
</dbReference>
<comment type="similarity">
    <text evidence="4">Belongs to the alanine racemase family.</text>
</comment>
<evidence type="ECO:0000256" key="1">
    <source>
        <dbReference type="ARBA" id="ARBA00001933"/>
    </source>
</evidence>
<dbReference type="Gene3D" id="2.40.37.10">
    <property type="entry name" value="Lyase, Ornithine Decarboxylase, Chain A, domain 1"/>
    <property type="match status" value="1"/>
</dbReference>
<feature type="active site" description="Proton acceptor; specific for D-alanine" evidence="4">
    <location>
        <position position="37"/>
    </location>
</feature>
<comment type="caution">
    <text evidence="6">The sequence shown here is derived from an EMBL/GenBank/DDBJ whole genome shotgun (WGS) entry which is preliminary data.</text>
</comment>
<evidence type="ECO:0000256" key="4">
    <source>
        <dbReference type="HAMAP-Rule" id="MF_01201"/>
    </source>
</evidence>
<comment type="pathway">
    <text evidence="4">Amino-acid biosynthesis; D-alanine biosynthesis; D-alanine from L-alanine: step 1/1.</text>
</comment>
<organism evidence="6 7">
    <name type="scientific">Streptomyces solicavernae</name>
    <dbReference type="NCBI Taxonomy" id="3043614"/>
    <lineage>
        <taxon>Bacteria</taxon>
        <taxon>Bacillati</taxon>
        <taxon>Actinomycetota</taxon>
        <taxon>Actinomycetes</taxon>
        <taxon>Kitasatosporales</taxon>
        <taxon>Streptomycetaceae</taxon>
        <taxon>Streptomyces</taxon>
    </lineage>
</organism>
<dbReference type="NCBIfam" id="TIGR00492">
    <property type="entry name" value="alr"/>
    <property type="match status" value="1"/>
</dbReference>
<dbReference type="Pfam" id="PF01168">
    <property type="entry name" value="Ala_racemase_N"/>
    <property type="match status" value="1"/>
</dbReference>
<evidence type="ECO:0000256" key="3">
    <source>
        <dbReference type="ARBA" id="ARBA00023235"/>
    </source>
</evidence>
<gene>
    <name evidence="6" type="primary">alr</name>
    <name evidence="6" type="ORF">QIS99_05765</name>
</gene>
<feature type="binding site" evidence="4">
    <location>
        <position position="320"/>
    </location>
    <ligand>
        <name>substrate</name>
    </ligand>
</feature>
<evidence type="ECO:0000256" key="2">
    <source>
        <dbReference type="ARBA" id="ARBA00022898"/>
    </source>
</evidence>
<dbReference type="InterPro" id="IPR009006">
    <property type="entry name" value="Ala_racemase/Decarboxylase_C"/>
</dbReference>
<dbReference type="InterPro" id="IPR000821">
    <property type="entry name" value="Ala_racemase"/>
</dbReference>
<dbReference type="SUPFAM" id="SSF50621">
    <property type="entry name" value="Alanine racemase C-terminal domain-like"/>
    <property type="match status" value="1"/>
</dbReference>
<evidence type="ECO:0000259" key="5">
    <source>
        <dbReference type="SMART" id="SM01005"/>
    </source>
</evidence>
<keyword evidence="2 4" id="KW-0663">Pyridoxal phosphate</keyword>
<dbReference type="PANTHER" id="PTHR30511:SF0">
    <property type="entry name" value="ALANINE RACEMASE, CATABOLIC-RELATED"/>
    <property type="match status" value="1"/>
</dbReference>
<dbReference type="SUPFAM" id="SSF51419">
    <property type="entry name" value="PLP-binding barrel"/>
    <property type="match status" value="1"/>
</dbReference>
<accession>A0ABT6RMR7</accession>
<protein>
    <recommendedName>
        <fullName evidence="4">Alanine racemase</fullName>
        <ecNumber evidence="4">5.1.1.1</ecNumber>
    </recommendedName>
</protein>
<keyword evidence="7" id="KW-1185">Reference proteome</keyword>
<feature type="modified residue" description="N6-(pyridoxal phosphate)lysine" evidence="4">
    <location>
        <position position="37"/>
    </location>
</feature>
<dbReference type="SMART" id="SM01005">
    <property type="entry name" value="Ala_racemase_C"/>
    <property type="match status" value="1"/>
</dbReference>
<comment type="cofactor">
    <cofactor evidence="1 4">
        <name>pyridoxal 5'-phosphate</name>
        <dbReference type="ChEBI" id="CHEBI:597326"/>
    </cofactor>
</comment>
<dbReference type="EC" id="5.1.1.1" evidence="4"/>
<dbReference type="EMBL" id="JASCIR010000003">
    <property type="protein sequence ID" value="MDI3385726.1"/>
    <property type="molecule type" value="Genomic_DNA"/>
</dbReference>
<feature type="domain" description="Alanine racemase C-terminal" evidence="5">
    <location>
        <begin position="251"/>
        <end position="378"/>
    </location>
</feature>
<dbReference type="InterPro" id="IPR001608">
    <property type="entry name" value="Ala_racemase_N"/>
</dbReference>
<dbReference type="PANTHER" id="PTHR30511">
    <property type="entry name" value="ALANINE RACEMASE"/>
    <property type="match status" value="1"/>
</dbReference>
<evidence type="ECO:0000313" key="7">
    <source>
        <dbReference type="Proteomes" id="UP001224661"/>
    </source>
</evidence>
<dbReference type="GO" id="GO:0008784">
    <property type="term" value="F:alanine racemase activity"/>
    <property type="evidence" value="ECO:0007669"/>
    <property type="project" value="UniProtKB-EC"/>
</dbReference>
<comment type="function">
    <text evidence="4">Catalyzes the interconversion of L-alanine and D-alanine. May also act on other amino acids.</text>
</comment>
<dbReference type="PROSITE" id="PS00395">
    <property type="entry name" value="ALANINE_RACEMASE"/>
    <property type="match status" value="1"/>
</dbReference>
<proteinExistence type="inferred from homology"/>
<dbReference type="Proteomes" id="UP001224661">
    <property type="component" value="Unassembled WGS sequence"/>
</dbReference>
<dbReference type="InterPro" id="IPR011079">
    <property type="entry name" value="Ala_racemase_C"/>
</dbReference>
<dbReference type="InterPro" id="IPR020622">
    <property type="entry name" value="Ala_racemase_pyridoxalP-BS"/>
</dbReference>
<dbReference type="InterPro" id="IPR029066">
    <property type="entry name" value="PLP-binding_barrel"/>
</dbReference>